<comment type="subcellular location">
    <subcellularLocation>
        <location evidence="1">Cell membrane</location>
        <topology evidence="1">Multi-pass membrane protein</topology>
    </subcellularLocation>
</comment>
<keyword evidence="5 8" id="KW-0812">Transmembrane</keyword>
<evidence type="ECO:0000256" key="8">
    <source>
        <dbReference type="SAM" id="Phobius"/>
    </source>
</evidence>
<dbReference type="SUPFAM" id="SSF143865">
    <property type="entry name" value="CorA soluble domain-like"/>
    <property type="match status" value="1"/>
</dbReference>
<evidence type="ECO:0000256" key="3">
    <source>
        <dbReference type="ARBA" id="ARBA00022448"/>
    </source>
</evidence>
<accession>A0A1F5JAR0</accession>
<dbReference type="GO" id="GO:0015087">
    <property type="term" value="F:cobalt ion transmembrane transporter activity"/>
    <property type="evidence" value="ECO:0007669"/>
    <property type="project" value="TreeGrafter"/>
</dbReference>
<keyword evidence="7 8" id="KW-0472">Membrane</keyword>
<dbReference type="CDD" id="cd12822">
    <property type="entry name" value="TmCorA-like"/>
    <property type="match status" value="1"/>
</dbReference>
<keyword evidence="3" id="KW-0813">Transport</keyword>
<keyword evidence="4" id="KW-1003">Cell membrane</keyword>
<sequence length="327" mass="38042">MQQVEEKNTHDHSKKMQTIQNKKITWVDIINPNRAMIGDLAQKYPFHPLHLEDCISKGQFPKIEESLEDRYLFILIRFPLHSADEEKILIKQLSFFLGKEYLVTVHDEKTDAISNIFNECKEDPKQKEVYMDNSSSHLLYTIIDQLTKDLNPLLQTILQEVDEAEDIVFDDKVSAVHKIGKLRQEIISLRRVIGPLRTLLTDLEKRIKGFSPNNLSVYFDNIIHRVEKAWETLEEAREIVEIYKDADFTFSTEKTNRILAILTIIFTFTIPATVIGTFYGMNLLLPGGIEAGNWIFWGKYTTLIVILIVTIIPALVMQLYFRKRGWI</sequence>
<dbReference type="Gene3D" id="3.30.460.20">
    <property type="entry name" value="CorA soluble domain-like"/>
    <property type="match status" value="1"/>
</dbReference>
<evidence type="ECO:0000256" key="2">
    <source>
        <dbReference type="ARBA" id="ARBA00009765"/>
    </source>
</evidence>
<evidence type="ECO:0000256" key="6">
    <source>
        <dbReference type="ARBA" id="ARBA00022989"/>
    </source>
</evidence>
<organism evidence="9 10">
    <name type="scientific">Candidatus Daviesbacteria bacterium RIFCSPHIGHO2_02_FULL_39_12</name>
    <dbReference type="NCBI Taxonomy" id="1797770"/>
    <lineage>
        <taxon>Bacteria</taxon>
        <taxon>Candidatus Daviesiibacteriota</taxon>
    </lineage>
</organism>
<dbReference type="GO" id="GO:0015095">
    <property type="term" value="F:magnesium ion transmembrane transporter activity"/>
    <property type="evidence" value="ECO:0007669"/>
    <property type="project" value="TreeGrafter"/>
</dbReference>
<comment type="similarity">
    <text evidence="2">Belongs to the CorA metal ion transporter (MIT) (TC 1.A.35) family.</text>
</comment>
<proteinExistence type="inferred from homology"/>
<gene>
    <name evidence="9" type="ORF">A3C26_01680</name>
</gene>
<dbReference type="PANTHER" id="PTHR46494:SF1">
    <property type="entry name" value="CORA FAMILY METAL ION TRANSPORTER (EUROFUNG)"/>
    <property type="match status" value="1"/>
</dbReference>
<dbReference type="InterPro" id="IPR002523">
    <property type="entry name" value="MgTranspt_CorA/ZnTranspt_ZntB"/>
</dbReference>
<feature type="transmembrane region" description="Helical" evidence="8">
    <location>
        <begin position="300"/>
        <end position="321"/>
    </location>
</feature>
<dbReference type="EMBL" id="MFCX01000022">
    <property type="protein sequence ID" value="OGE25683.1"/>
    <property type="molecule type" value="Genomic_DNA"/>
</dbReference>
<evidence type="ECO:0008006" key="11">
    <source>
        <dbReference type="Google" id="ProtNLM"/>
    </source>
</evidence>
<reference evidence="9 10" key="1">
    <citation type="journal article" date="2016" name="Nat. Commun.">
        <title>Thousands of microbial genomes shed light on interconnected biogeochemical processes in an aquifer system.</title>
        <authorList>
            <person name="Anantharaman K."/>
            <person name="Brown C.T."/>
            <person name="Hug L.A."/>
            <person name="Sharon I."/>
            <person name="Castelle C.J."/>
            <person name="Probst A.J."/>
            <person name="Thomas B.C."/>
            <person name="Singh A."/>
            <person name="Wilkins M.J."/>
            <person name="Karaoz U."/>
            <person name="Brodie E.L."/>
            <person name="Williams K.H."/>
            <person name="Hubbard S.S."/>
            <person name="Banfield J.F."/>
        </authorList>
    </citation>
    <scope>NUCLEOTIDE SEQUENCE [LARGE SCALE GENOMIC DNA]</scope>
</reference>
<dbReference type="InterPro" id="IPR045861">
    <property type="entry name" value="CorA_cytoplasmic_dom"/>
</dbReference>
<dbReference type="Proteomes" id="UP000177042">
    <property type="component" value="Unassembled WGS sequence"/>
</dbReference>
<evidence type="ECO:0000256" key="1">
    <source>
        <dbReference type="ARBA" id="ARBA00004651"/>
    </source>
</evidence>
<name>A0A1F5JAR0_9BACT</name>
<evidence type="ECO:0000313" key="9">
    <source>
        <dbReference type="EMBL" id="OGE25683.1"/>
    </source>
</evidence>
<dbReference type="SUPFAM" id="SSF144083">
    <property type="entry name" value="Magnesium transport protein CorA, transmembrane region"/>
    <property type="match status" value="1"/>
</dbReference>
<evidence type="ECO:0000256" key="4">
    <source>
        <dbReference type="ARBA" id="ARBA00022475"/>
    </source>
</evidence>
<evidence type="ECO:0000313" key="10">
    <source>
        <dbReference type="Proteomes" id="UP000177042"/>
    </source>
</evidence>
<dbReference type="GO" id="GO:0050897">
    <property type="term" value="F:cobalt ion binding"/>
    <property type="evidence" value="ECO:0007669"/>
    <property type="project" value="TreeGrafter"/>
</dbReference>
<protein>
    <recommendedName>
        <fullName evidence="11">Magnesium transport protein CorA</fullName>
    </recommendedName>
</protein>
<evidence type="ECO:0000256" key="5">
    <source>
        <dbReference type="ARBA" id="ARBA00022692"/>
    </source>
</evidence>
<dbReference type="AlphaFoldDB" id="A0A1F5JAR0"/>
<dbReference type="GO" id="GO:0005886">
    <property type="term" value="C:plasma membrane"/>
    <property type="evidence" value="ECO:0007669"/>
    <property type="project" value="UniProtKB-SubCell"/>
</dbReference>
<dbReference type="PANTHER" id="PTHR46494">
    <property type="entry name" value="CORA FAMILY METAL ION TRANSPORTER (EUROFUNG)"/>
    <property type="match status" value="1"/>
</dbReference>
<dbReference type="GO" id="GO:0000287">
    <property type="term" value="F:magnesium ion binding"/>
    <property type="evidence" value="ECO:0007669"/>
    <property type="project" value="TreeGrafter"/>
</dbReference>
<dbReference type="Gene3D" id="1.20.58.340">
    <property type="entry name" value="Magnesium transport protein CorA, transmembrane region"/>
    <property type="match status" value="2"/>
</dbReference>
<dbReference type="Pfam" id="PF01544">
    <property type="entry name" value="CorA"/>
    <property type="match status" value="1"/>
</dbReference>
<keyword evidence="6 8" id="KW-1133">Transmembrane helix</keyword>
<dbReference type="InterPro" id="IPR045863">
    <property type="entry name" value="CorA_TM1_TM2"/>
</dbReference>
<evidence type="ECO:0000256" key="7">
    <source>
        <dbReference type="ARBA" id="ARBA00023136"/>
    </source>
</evidence>
<comment type="caution">
    <text evidence="9">The sequence shown here is derived from an EMBL/GenBank/DDBJ whole genome shotgun (WGS) entry which is preliminary data.</text>
</comment>
<feature type="transmembrane region" description="Helical" evidence="8">
    <location>
        <begin position="258"/>
        <end position="280"/>
    </location>
</feature>